<proteinExistence type="predicted"/>
<gene>
    <name evidence="2" type="ORF">ACFSR5_01180</name>
</gene>
<feature type="transmembrane region" description="Helical" evidence="1">
    <location>
        <begin position="129"/>
        <end position="151"/>
    </location>
</feature>
<evidence type="ECO:0000256" key="1">
    <source>
        <dbReference type="SAM" id="Phobius"/>
    </source>
</evidence>
<evidence type="ECO:0000313" key="2">
    <source>
        <dbReference type="EMBL" id="MFD2546250.1"/>
    </source>
</evidence>
<dbReference type="PANTHER" id="PTHR18640:SF5">
    <property type="entry name" value="SODIUM_BILE ACID COTRANSPORTER 7"/>
    <property type="match status" value="1"/>
</dbReference>
<feature type="transmembrane region" description="Helical" evidence="1">
    <location>
        <begin position="33"/>
        <end position="55"/>
    </location>
</feature>
<dbReference type="EMBL" id="JBHULR010000001">
    <property type="protein sequence ID" value="MFD2546250.1"/>
    <property type="molecule type" value="Genomic_DNA"/>
</dbReference>
<dbReference type="PANTHER" id="PTHR18640">
    <property type="entry name" value="SOLUTE CARRIER FAMILY 10 MEMBER 7"/>
    <property type="match status" value="1"/>
</dbReference>
<feature type="transmembrane region" description="Helical" evidence="1">
    <location>
        <begin position="67"/>
        <end position="87"/>
    </location>
</feature>
<dbReference type="Gene3D" id="1.20.1530.20">
    <property type="match status" value="1"/>
</dbReference>
<reference evidence="3" key="1">
    <citation type="journal article" date="2019" name="Int. J. Syst. Evol. Microbiol.">
        <title>The Global Catalogue of Microorganisms (GCM) 10K type strain sequencing project: providing services to taxonomists for standard genome sequencing and annotation.</title>
        <authorList>
            <consortium name="The Broad Institute Genomics Platform"/>
            <consortium name="The Broad Institute Genome Sequencing Center for Infectious Disease"/>
            <person name="Wu L."/>
            <person name="Ma J."/>
        </authorList>
    </citation>
    <scope>NUCLEOTIDE SEQUENCE [LARGE SCALE GENOMIC DNA]</scope>
    <source>
        <strain evidence="3">KCTC 42662</strain>
    </source>
</reference>
<dbReference type="Proteomes" id="UP001597545">
    <property type="component" value="Unassembled WGS sequence"/>
</dbReference>
<feature type="transmembrane region" description="Helical" evidence="1">
    <location>
        <begin position="202"/>
        <end position="221"/>
    </location>
</feature>
<dbReference type="PIRSF" id="PIRSF026166">
    <property type="entry name" value="UCP026166"/>
    <property type="match status" value="1"/>
</dbReference>
<feature type="transmembrane region" description="Helical" evidence="1">
    <location>
        <begin position="227"/>
        <end position="250"/>
    </location>
</feature>
<keyword evidence="1" id="KW-0812">Transmembrane</keyword>
<evidence type="ECO:0000313" key="3">
    <source>
        <dbReference type="Proteomes" id="UP001597545"/>
    </source>
</evidence>
<keyword evidence="1" id="KW-1133">Transmembrane helix</keyword>
<dbReference type="RefSeq" id="WP_380899857.1">
    <property type="nucleotide sequence ID" value="NZ_JBHUEG010000002.1"/>
</dbReference>
<feature type="transmembrane region" description="Helical" evidence="1">
    <location>
        <begin position="99"/>
        <end position="122"/>
    </location>
</feature>
<feature type="transmembrane region" description="Helical" evidence="1">
    <location>
        <begin position="291"/>
        <end position="313"/>
    </location>
</feature>
<dbReference type="InterPro" id="IPR016833">
    <property type="entry name" value="Put_Na-Bile_cotransptr"/>
</dbReference>
<organism evidence="2 3">
    <name type="scientific">Sphingobacterium suaedae</name>
    <dbReference type="NCBI Taxonomy" id="1686402"/>
    <lineage>
        <taxon>Bacteria</taxon>
        <taxon>Pseudomonadati</taxon>
        <taxon>Bacteroidota</taxon>
        <taxon>Sphingobacteriia</taxon>
        <taxon>Sphingobacteriales</taxon>
        <taxon>Sphingobacteriaceae</taxon>
        <taxon>Sphingobacterium</taxon>
    </lineage>
</organism>
<sequence>MRLRFDGFIVALFLFILLAYLFPQLYQWRDGEILSGISTVGISLIFFFYGLKLNFRQMREGLQNWRLHVLVQSSTFILFPLLVLAFYPLVHNEIHFDFWLSFFFLTTLPSTVSSSVVMVSIARGNIPAAIFNASISGLIGVIVTPLWMQFFLDVGEIDVLSDVYVGLVREIVIPVILGMLLQRYFGNWVIRYGKQLGSFDKLIILLIVYGSFAESFESGIFDQVGTTYIFFVFLLVVALFAVAYLIIYVLSKRVLRFNTPDQVTALFCGSKKSLTHGSVFSKFLFAHSSSAGLYFLPLMLFHAFQILIVTIIAQHYANKANPRIIT</sequence>
<dbReference type="Pfam" id="PF13593">
    <property type="entry name" value="SBF_like"/>
    <property type="match status" value="1"/>
</dbReference>
<keyword evidence="1" id="KW-0472">Membrane</keyword>
<feature type="transmembrane region" description="Helical" evidence="1">
    <location>
        <begin position="163"/>
        <end position="181"/>
    </location>
</feature>
<protein>
    <submittedName>
        <fullName evidence="2">Bile acid:sodium symporter family protein</fullName>
    </submittedName>
</protein>
<comment type="caution">
    <text evidence="2">The sequence shown here is derived from an EMBL/GenBank/DDBJ whole genome shotgun (WGS) entry which is preliminary data.</text>
</comment>
<keyword evidence="3" id="KW-1185">Reference proteome</keyword>
<accession>A0ABW5KEL9</accession>
<dbReference type="InterPro" id="IPR038770">
    <property type="entry name" value="Na+/solute_symporter_sf"/>
</dbReference>
<name>A0ABW5KEL9_9SPHI</name>